<accession>A0ABX8HZY0</accession>
<dbReference type="InterPro" id="IPR023175">
    <property type="entry name" value="Vta1/CALS_N_sf"/>
</dbReference>
<keyword evidence="8" id="KW-0472">Membrane</keyword>
<evidence type="ECO:0000256" key="6">
    <source>
        <dbReference type="ARBA" id="ARBA00022753"/>
    </source>
</evidence>
<keyword evidence="6" id="KW-0967">Endosome</keyword>
<keyword evidence="4" id="KW-0813">Transport</keyword>
<dbReference type="Pfam" id="PF18097">
    <property type="entry name" value="Vta1_C"/>
    <property type="match status" value="1"/>
</dbReference>
<keyword evidence="13" id="KW-1185">Reference proteome</keyword>
<protein>
    <submittedName>
        <fullName evidence="12">Uncharacterized protein</fullName>
    </submittedName>
</protein>
<keyword evidence="5" id="KW-0963">Cytoplasm</keyword>
<feature type="region of interest" description="Disordered" evidence="9">
    <location>
        <begin position="198"/>
        <end position="341"/>
    </location>
</feature>
<evidence type="ECO:0000256" key="9">
    <source>
        <dbReference type="SAM" id="MobiDB-lite"/>
    </source>
</evidence>
<dbReference type="Proteomes" id="UP000825434">
    <property type="component" value="Chromosome 1"/>
</dbReference>
<feature type="compositionally biased region" description="Low complexity" evidence="9">
    <location>
        <begin position="240"/>
        <end position="251"/>
    </location>
</feature>
<dbReference type="PANTHER" id="PTHR46009:SF1">
    <property type="entry name" value="VACUOLAR PROTEIN SORTING-ASSOCIATED PROTEIN VTA1 HOMOLOG"/>
    <property type="match status" value="1"/>
</dbReference>
<feature type="compositionally biased region" description="Acidic residues" evidence="9">
    <location>
        <begin position="199"/>
        <end position="214"/>
    </location>
</feature>
<feature type="domain" description="Vta1/callose synthase N-terminal" evidence="10">
    <location>
        <begin position="17"/>
        <end position="184"/>
    </location>
</feature>
<evidence type="ECO:0000256" key="5">
    <source>
        <dbReference type="ARBA" id="ARBA00022490"/>
    </source>
</evidence>
<feature type="compositionally biased region" description="Acidic residues" evidence="9">
    <location>
        <begin position="271"/>
        <end position="280"/>
    </location>
</feature>
<dbReference type="InterPro" id="IPR039431">
    <property type="entry name" value="Vta1/CALS_N"/>
</dbReference>
<dbReference type="Gene3D" id="1.20.5.420">
    <property type="entry name" value="Immunoglobulin FC, subunit C"/>
    <property type="match status" value="1"/>
</dbReference>
<evidence type="ECO:0000259" key="11">
    <source>
        <dbReference type="Pfam" id="PF18097"/>
    </source>
</evidence>
<dbReference type="Gene3D" id="1.25.40.270">
    <property type="entry name" value="Vacuolar protein sorting-associated protein vta1"/>
    <property type="match status" value="1"/>
</dbReference>
<evidence type="ECO:0000256" key="1">
    <source>
        <dbReference type="ARBA" id="ARBA00004481"/>
    </source>
</evidence>
<evidence type="ECO:0000313" key="13">
    <source>
        <dbReference type="Proteomes" id="UP000825434"/>
    </source>
</evidence>
<evidence type="ECO:0000256" key="2">
    <source>
        <dbReference type="ARBA" id="ARBA00004496"/>
    </source>
</evidence>
<keyword evidence="7" id="KW-0653">Protein transport</keyword>
<evidence type="ECO:0000256" key="4">
    <source>
        <dbReference type="ARBA" id="ARBA00022448"/>
    </source>
</evidence>
<sequence length="700" mass="78149">MSIKPDSVPATIKKDINVTPFIARATELQTVNPVVSYYCKIYVLEHILSNKLHTTDKEVEAFTIALLEDTELIKNSTEDEDLHKILTNRQLSLNVSFAFVFKLFLSTLEGVSNYDGINKIPLASKLRASINFMTSLKVFTGDSDDSLDFAETTGSKCKDREEFITFIKEKTKVLKYQLSKLIKDELPVKGEDEDLAKLEEEEDETAKAADEDEQSPVLPSIVGKEPSSEPQEENSKSLGPSSKSPAPQSPSAKDEPDLPFNLPGAPKYDPESETNADEEEVKLPGAPKFLPDDDLSHINKDSSIKVFPPEPTEEREEEKSTPKPASRTGSTNNVKHHKPITKENLKTILDTGEQITQAQKHAKFAISALNYEDIETAEKELLQGLEVLRLIKENSGRSKNVLSSCSASTTLWKGKEIKDLVEIDLEDNPPKSSHYGDPDSRWFSFSGLFGNLRARGREVSTKADSSPDSITDYGASPYLVPYPKQDLASIEESNAPGNCNEQELFHINNLQFCPIMNPPIAAHMKNEHLSENPPAPTLFEPVKEMFTKTTSEGTFDESCEESLLSHSVTPRRAPKSLRADAIKAPQKALLKFSLETSKEIEESQDRRINQIHIKRRLERLFEDNLILKNKGLRSSIDKNNGGITLTALLKDSRLGQLCQGNASVLEEIIRNSCGHFLELLIEDKVYVRPKDWVTILANIN</sequence>
<gene>
    <name evidence="12" type="ORF">CA3LBN_000624</name>
</gene>
<dbReference type="InterPro" id="IPR044538">
    <property type="entry name" value="Vta1-like"/>
</dbReference>
<comment type="subcellular location">
    <subcellularLocation>
        <location evidence="2">Cytoplasm</location>
    </subcellularLocation>
    <subcellularLocation>
        <location evidence="1">Endosome membrane</location>
        <topology evidence="1">Peripheral membrane protein</topology>
    </subcellularLocation>
</comment>
<evidence type="ECO:0000256" key="3">
    <source>
        <dbReference type="ARBA" id="ARBA00007895"/>
    </source>
</evidence>
<evidence type="ECO:0000313" key="12">
    <source>
        <dbReference type="EMBL" id="QWU86406.1"/>
    </source>
</evidence>
<evidence type="ECO:0000256" key="8">
    <source>
        <dbReference type="ARBA" id="ARBA00023136"/>
    </source>
</evidence>
<name>A0ABX8HZY0_9ASCO</name>
<feature type="compositionally biased region" description="Basic and acidic residues" evidence="9">
    <location>
        <begin position="290"/>
        <end position="303"/>
    </location>
</feature>
<comment type="similarity">
    <text evidence="3">Belongs to the VTA1 family.</text>
</comment>
<dbReference type="EMBL" id="CP076661">
    <property type="protein sequence ID" value="QWU86406.1"/>
    <property type="molecule type" value="Genomic_DNA"/>
</dbReference>
<dbReference type="Pfam" id="PF04652">
    <property type="entry name" value="Vta1"/>
    <property type="match status" value="1"/>
</dbReference>
<dbReference type="InterPro" id="IPR041212">
    <property type="entry name" value="Vta1_C"/>
</dbReference>
<dbReference type="PANTHER" id="PTHR46009">
    <property type="entry name" value="VACUOLAR PROTEIN SORTING-ASSOCIATED PROTEIN VTA1 HOMOLOG"/>
    <property type="match status" value="1"/>
</dbReference>
<reference evidence="12 13" key="1">
    <citation type="submission" date="2021-06" db="EMBL/GenBank/DDBJ databases">
        <title>Candida outbreak in Lebanon.</title>
        <authorList>
            <person name="Finianos M."/>
        </authorList>
    </citation>
    <scope>NUCLEOTIDE SEQUENCE [LARGE SCALE GENOMIC DNA]</scope>
    <source>
        <strain evidence="12">CA3LBN</strain>
    </source>
</reference>
<feature type="domain" description="Vta1 C-terminal" evidence="11">
    <location>
        <begin position="353"/>
        <end position="389"/>
    </location>
</feature>
<organism evidence="12 13">
    <name type="scientific">Candidozyma haemuli</name>
    <dbReference type="NCBI Taxonomy" id="45357"/>
    <lineage>
        <taxon>Eukaryota</taxon>
        <taxon>Fungi</taxon>
        <taxon>Dikarya</taxon>
        <taxon>Ascomycota</taxon>
        <taxon>Saccharomycotina</taxon>
        <taxon>Pichiomycetes</taxon>
        <taxon>Metschnikowiaceae</taxon>
        <taxon>Candidozyma</taxon>
    </lineage>
</organism>
<evidence type="ECO:0000256" key="7">
    <source>
        <dbReference type="ARBA" id="ARBA00022927"/>
    </source>
</evidence>
<evidence type="ECO:0000259" key="10">
    <source>
        <dbReference type="Pfam" id="PF04652"/>
    </source>
</evidence>
<proteinExistence type="inferred from homology"/>